<accession>A0A1F6EHH4</accession>
<evidence type="ECO:0000313" key="1">
    <source>
        <dbReference type="EMBL" id="OGG73101.1"/>
    </source>
</evidence>
<gene>
    <name evidence="1" type="ORF">A3A38_00490</name>
</gene>
<reference evidence="1 2" key="1">
    <citation type="journal article" date="2016" name="Nat. Commun.">
        <title>Thousands of microbial genomes shed light on interconnected biogeochemical processes in an aquifer system.</title>
        <authorList>
            <person name="Anantharaman K."/>
            <person name="Brown C.T."/>
            <person name="Hug L.A."/>
            <person name="Sharon I."/>
            <person name="Castelle C.J."/>
            <person name="Probst A.J."/>
            <person name="Thomas B.C."/>
            <person name="Singh A."/>
            <person name="Wilkins M.J."/>
            <person name="Karaoz U."/>
            <person name="Brodie E.L."/>
            <person name="Williams K.H."/>
            <person name="Hubbard S.S."/>
            <person name="Banfield J.F."/>
        </authorList>
    </citation>
    <scope>NUCLEOTIDE SEQUENCE [LARGE SCALE GENOMIC DNA]</scope>
</reference>
<protein>
    <recommendedName>
        <fullName evidence="3">Transglutaminase-like domain-containing protein</fullName>
    </recommendedName>
</protein>
<evidence type="ECO:0000313" key="2">
    <source>
        <dbReference type="Proteomes" id="UP000177306"/>
    </source>
</evidence>
<proteinExistence type="predicted"/>
<organism evidence="1 2">
    <name type="scientific">Candidatus Kaiserbacteria bacterium RIFCSPLOWO2_01_FULL_53_17</name>
    <dbReference type="NCBI Taxonomy" id="1798511"/>
    <lineage>
        <taxon>Bacteria</taxon>
        <taxon>Candidatus Kaiseribacteriota</taxon>
    </lineage>
</organism>
<name>A0A1F6EHH4_9BACT</name>
<comment type="caution">
    <text evidence="1">The sequence shown here is derived from an EMBL/GenBank/DDBJ whole genome shotgun (WGS) entry which is preliminary data.</text>
</comment>
<evidence type="ECO:0008006" key="3">
    <source>
        <dbReference type="Google" id="ProtNLM"/>
    </source>
</evidence>
<dbReference type="EMBL" id="MFLY01000011">
    <property type="protein sequence ID" value="OGG73101.1"/>
    <property type="molecule type" value="Genomic_DNA"/>
</dbReference>
<dbReference type="Proteomes" id="UP000177306">
    <property type="component" value="Unassembled WGS sequence"/>
</dbReference>
<sequence length="215" mass="25001">MNVYARRLHSILPRSAQKIFSKLSSPQKIQDFLDTFPINFEEAGETNYPPLLVLSEKKAHCFEGAIFAAAVLAYHGKRPLIMDFETLPQDEDHTIALFKEKGHWGSISKTNHAVLRYRDPVYESPRELAMSFFNEYYLWDGTKSMRSYSKPFDISRYAPEKWITSEKNLDWLMKAITKSGYYSVVPPKTKLRKASNIELKTLKLIEWSKQGKRIN</sequence>
<dbReference type="AlphaFoldDB" id="A0A1F6EHH4"/>